<dbReference type="PANTHER" id="PTHR44216">
    <property type="entry name" value="PROTEIN O-MANNOSYL-TRANSFERASE TMTC2"/>
    <property type="match status" value="1"/>
</dbReference>
<dbReference type="Gene3D" id="1.25.40.10">
    <property type="entry name" value="Tetratricopeptide repeat domain"/>
    <property type="match status" value="2"/>
</dbReference>
<feature type="signal peptide" evidence="3">
    <location>
        <begin position="1"/>
        <end position="19"/>
    </location>
</feature>
<keyword evidence="3" id="KW-0732">Signal</keyword>
<reference evidence="4 5" key="1">
    <citation type="submission" date="2019-06" db="EMBL/GenBank/DDBJ databases">
        <title>Genomic Encyclopedia of Archaeal and Bacterial Type Strains, Phase II (KMG-II): from individual species to whole genera.</title>
        <authorList>
            <person name="Goeker M."/>
        </authorList>
    </citation>
    <scope>NUCLEOTIDE SEQUENCE [LARGE SCALE GENOMIC DNA]</scope>
    <source>
        <strain evidence="4 5">DSM 7270</strain>
    </source>
</reference>
<proteinExistence type="predicted"/>
<dbReference type="InterPro" id="IPR052384">
    <property type="entry name" value="TMTC_O-mannosyltransferase"/>
</dbReference>
<gene>
    <name evidence="4" type="ORF">BDD18_2757</name>
</gene>
<dbReference type="RefSeq" id="WP_244939092.1">
    <property type="nucleotide sequence ID" value="NZ_VFPV01000002.1"/>
</dbReference>
<dbReference type="GO" id="GO:0000030">
    <property type="term" value="F:mannosyltransferase activity"/>
    <property type="evidence" value="ECO:0007669"/>
    <property type="project" value="TreeGrafter"/>
</dbReference>
<dbReference type="SUPFAM" id="SSF48452">
    <property type="entry name" value="TPR-like"/>
    <property type="match status" value="2"/>
</dbReference>
<feature type="repeat" description="TPR" evidence="1">
    <location>
        <begin position="531"/>
        <end position="564"/>
    </location>
</feature>
<dbReference type="PROSITE" id="PS50005">
    <property type="entry name" value="TPR"/>
    <property type="match status" value="1"/>
</dbReference>
<accession>A0A543L9Z9</accession>
<dbReference type="Pfam" id="PF13432">
    <property type="entry name" value="TPR_16"/>
    <property type="match status" value="3"/>
</dbReference>
<dbReference type="PANTHER" id="PTHR44216:SF3">
    <property type="entry name" value="PROTEIN O-MANNOSYL-TRANSFERASE TMTC2"/>
    <property type="match status" value="1"/>
</dbReference>
<dbReference type="InterPro" id="IPR019734">
    <property type="entry name" value="TPR_rpt"/>
</dbReference>
<dbReference type="GO" id="GO:0035269">
    <property type="term" value="P:protein O-linked glycosylation via mannose"/>
    <property type="evidence" value="ECO:0007669"/>
    <property type="project" value="TreeGrafter"/>
</dbReference>
<evidence type="ECO:0000313" key="5">
    <source>
        <dbReference type="Proteomes" id="UP000316993"/>
    </source>
</evidence>
<dbReference type="SMART" id="SM00028">
    <property type="entry name" value="TPR"/>
    <property type="match status" value="5"/>
</dbReference>
<comment type="caution">
    <text evidence="4">The sequence shown here is derived from an EMBL/GenBank/DDBJ whole genome shotgun (WGS) entry which is preliminary data.</text>
</comment>
<dbReference type="InterPro" id="IPR011990">
    <property type="entry name" value="TPR-like_helical_dom_sf"/>
</dbReference>
<keyword evidence="1" id="KW-0802">TPR repeat</keyword>
<dbReference type="EMBL" id="VFPV01000002">
    <property type="protein sequence ID" value="TQN04050.1"/>
    <property type="molecule type" value="Genomic_DNA"/>
</dbReference>
<evidence type="ECO:0000313" key="4">
    <source>
        <dbReference type="EMBL" id="TQN04050.1"/>
    </source>
</evidence>
<feature type="compositionally biased region" description="Low complexity" evidence="2">
    <location>
        <begin position="19"/>
        <end position="30"/>
    </location>
</feature>
<organism evidence="4 5">
    <name type="scientific">Acidovorax temperans</name>
    <dbReference type="NCBI Taxonomy" id="80878"/>
    <lineage>
        <taxon>Bacteria</taxon>
        <taxon>Pseudomonadati</taxon>
        <taxon>Pseudomonadota</taxon>
        <taxon>Betaproteobacteria</taxon>
        <taxon>Burkholderiales</taxon>
        <taxon>Comamonadaceae</taxon>
        <taxon>Acidovorax</taxon>
    </lineage>
</organism>
<evidence type="ECO:0000256" key="1">
    <source>
        <dbReference type="PROSITE-ProRule" id="PRU00339"/>
    </source>
</evidence>
<dbReference type="AlphaFoldDB" id="A0A543L9Z9"/>
<feature type="region of interest" description="Disordered" evidence="2">
    <location>
        <begin position="17"/>
        <end position="36"/>
    </location>
</feature>
<feature type="chain" id="PRO_5021791296" evidence="3">
    <location>
        <begin position="20"/>
        <end position="578"/>
    </location>
</feature>
<dbReference type="Proteomes" id="UP000316993">
    <property type="component" value="Unassembled WGS sequence"/>
</dbReference>
<evidence type="ECO:0000256" key="2">
    <source>
        <dbReference type="SAM" id="MobiDB-lite"/>
    </source>
</evidence>
<sequence>MIPVVVALSFATAFGGAQANPPASPTSNGSNPPPPNAKLDGNLFYEILLGEVTTRTGDPGAGYALILDAARRSRSEQLYQRAADIALQSRSGEYALAAAKAWQEDHPQSREANRYVLQILIALNKVGETAGPLRQFIEQAPLPNRAGILSAVPQMYGRIADKAAAVSAVKEAFKGELENRSTGAAAWISLGRLQLAADDKAGSLQSLAKSKAMDPAYEGQARLALELMDEGISAAEPFVQQYLEKHSNTEIRMLYARVLLSRSNFSAASDQLTKVTQEKPDMPEAWLLLASLQTQNQEMQRAQGSLRKFFELTDAAGEAQRNQRLMTQAYALAAQISEKQGDLEAARSWLDRIENAGEIFSVQRQRASLLAKQGQISEARTLLRNLPGSTADERRLKLLAEVQLLKDSGENEQAYRLQSEAIALTPEDNDLVYDQAMLAEKTGRLDEMETLLRQVIARQPDYHHAYNALGYSFADRGVRLEEAKRLIQKALEFAPEDPFITDSLAWVEFRLGNKAEAARLLRFAFAKKPDSEIAAHLGEVLWSQGNTSEAKAIWQEGLRLNPNNSTLKGTLKRLGVSL</sequence>
<protein>
    <submittedName>
        <fullName evidence="4">Flp pilus assembly protein TadD</fullName>
    </submittedName>
</protein>
<name>A0A543L9Z9_9BURK</name>
<evidence type="ECO:0000256" key="3">
    <source>
        <dbReference type="SAM" id="SignalP"/>
    </source>
</evidence>